<dbReference type="AlphaFoldDB" id="A0A2I0ARL3"/>
<dbReference type="Proteomes" id="UP000236161">
    <property type="component" value="Unassembled WGS sequence"/>
</dbReference>
<reference evidence="1 2" key="1">
    <citation type="journal article" date="2017" name="Nature">
        <title>The Apostasia genome and the evolution of orchids.</title>
        <authorList>
            <person name="Zhang G.Q."/>
            <person name="Liu K.W."/>
            <person name="Li Z."/>
            <person name="Lohaus R."/>
            <person name="Hsiao Y.Y."/>
            <person name="Niu S.C."/>
            <person name="Wang J.Y."/>
            <person name="Lin Y.C."/>
            <person name="Xu Q."/>
            <person name="Chen L.J."/>
            <person name="Yoshida K."/>
            <person name="Fujiwara S."/>
            <person name="Wang Z.W."/>
            <person name="Zhang Y.Q."/>
            <person name="Mitsuda N."/>
            <person name="Wang M."/>
            <person name="Liu G.H."/>
            <person name="Pecoraro L."/>
            <person name="Huang H.X."/>
            <person name="Xiao X.J."/>
            <person name="Lin M."/>
            <person name="Wu X.Y."/>
            <person name="Wu W.L."/>
            <person name="Chen Y.Y."/>
            <person name="Chang S.B."/>
            <person name="Sakamoto S."/>
            <person name="Ohme-Takagi M."/>
            <person name="Yagi M."/>
            <person name="Zeng S.J."/>
            <person name="Shen C.Y."/>
            <person name="Yeh C.M."/>
            <person name="Luo Y.B."/>
            <person name="Tsai W.C."/>
            <person name="Van de Peer Y."/>
            <person name="Liu Z.J."/>
        </authorList>
    </citation>
    <scope>NUCLEOTIDE SEQUENCE [LARGE SCALE GENOMIC DNA]</scope>
    <source>
        <strain evidence="2">cv. Shenzhen</strain>
        <tissue evidence="1">Stem</tissue>
    </source>
</reference>
<protein>
    <submittedName>
        <fullName evidence="1">Uncharacterized protein</fullName>
    </submittedName>
</protein>
<gene>
    <name evidence="1" type="ORF">AXF42_Ash012910</name>
</gene>
<sequence>MTGKDLSSEGILISDSGIGCLPDRIRYLCRPLDLHQSFVQARSSYTQPRAVVSHLALLVVEDLYFIYERKSKRDVCMKLNEQQYWILSPKKPTVGRHVHVSPRAPVKMILIGPLATRHVDSLNVHENDKKYETEEEEEEEEEA</sequence>
<evidence type="ECO:0000313" key="2">
    <source>
        <dbReference type="Proteomes" id="UP000236161"/>
    </source>
</evidence>
<accession>A0A2I0ARL3</accession>
<dbReference type="EMBL" id="KZ451955">
    <property type="protein sequence ID" value="PKA58187.1"/>
    <property type="molecule type" value="Genomic_DNA"/>
</dbReference>
<keyword evidence="2" id="KW-1185">Reference proteome</keyword>
<organism evidence="1 2">
    <name type="scientific">Apostasia shenzhenica</name>
    <dbReference type="NCBI Taxonomy" id="1088818"/>
    <lineage>
        <taxon>Eukaryota</taxon>
        <taxon>Viridiplantae</taxon>
        <taxon>Streptophyta</taxon>
        <taxon>Embryophyta</taxon>
        <taxon>Tracheophyta</taxon>
        <taxon>Spermatophyta</taxon>
        <taxon>Magnoliopsida</taxon>
        <taxon>Liliopsida</taxon>
        <taxon>Asparagales</taxon>
        <taxon>Orchidaceae</taxon>
        <taxon>Apostasioideae</taxon>
        <taxon>Apostasia</taxon>
    </lineage>
</organism>
<proteinExistence type="predicted"/>
<name>A0A2I0ARL3_9ASPA</name>
<evidence type="ECO:0000313" key="1">
    <source>
        <dbReference type="EMBL" id="PKA58187.1"/>
    </source>
</evidence>